<feature type="compositionally biased region" description="Basic and acidic residues" evidence="1">
    <location>
        <begin position="61"/>
        <end position="78"/>
    </location>
</feature>
<gene>
    <name evidence="2" type="ORF">ILYODFUR_035113</name>
</gene>
<dbReference type="EMBL" id="JAHRIQ010087663">
    <property type="protein sequence ID" value="MEQ2249982.1"/>
    <property type="molecule type" value="Genomic_DNA"/>
</dbReference>
<evidence type="ECO:0000256" key="1">
    <source>
        <dbReference type="SAM" id="MobiDB-lite"/>
    </source>
</evidence>
<name>A0ABV0V1L2_9TELE</name>
<keyword evidence="3" id="KW-1185">Reference proteome</keyword>
<dbReference type="Proteomes" id="UP001482620">
    <property type="component" value="Unassembled WGS sequence"/>
</dbReference>
<feature type="compositionally biased region" description="Low complexity" evidence="1">
    <location>
        <begin position="35"/>
        <end position="45"/>
    </location>
</feature>
<feature type="compositionally biased region" description="Polar residues" evidence="1">
    <location>
        <begin position="94"/>
        <end position="104"/>
    </location>
</feature>
<evidence type="ECO:0000313" key="2">
    <source>
        <dbReference type="EMBL" id="MEQ2249982.1"/>
    </source>
</evidence>
<feature type="compositionally biased region" description="Polar residues" evidence="1">
    <location>
        <begin position="46"/>
        <end position="56"/>
    </location>
</feature>
<organism evidence="2 3">
    <name type="scientific">Ilyodon furcidens</name>
    <name type="common">goldbreast splitfin</name>
    <dbReference type="NCBI Taxonomy" id="33524"/>
    <lineage>
        <taxon>Eukaryota</taxon>
        <taxon>Metazoa</taxon>
        <taxon>Chordata</taxon>
        <taxon>Craniata</taxon>
        <taxon>Vertebrata</taxon>
        <taxon>Euteleostomi</taxon>
        <taxon>Actinopterygii</taxon>
        <taxon>Neopterygii</taxon>
        <taxon>Teleostei</taxon>
        <taxon>Neoteleostei</taxon>
        <taxon>Acanthomorphata</taxon>
        <taxon>Ovalentaria</taxon>
        <taxon>Atherinomorphae</taxon>
        <taxon>Cyprinodontiformes</taxon>
        <taxon>Goodeidae</taxon>
        <taxon>Ilyodon</taxon>
    </lineage>
</organism>
<evidence type="ECO:0000313" key="3">
    <source>
        <dbReference type="Proteomes" id="UP001482620"/>
    </source>
</evidence>
<comment type="caution">
    <text evidence="2">The sequence shown here is derived from an EMBL/GenBank/DDBJ whole genome shotgun (WGS) entry which is preliminary data.</text>
</comment>
<accession>A0ABV0V1L2</accession>
<reference evidence="2 3" key="1">
    <citation type="submission" date="2021-06" db="EMBL/GenBank/DDBJ databases">
        <authorList>
            <person name="Palmer J.M."/>
        </authorList>
    </citation>
    <scope>NUCLEOTIDE SEQUENCE [LARGE SCALE GENOMIC DNA]</scope>
    <source>
        <strain evidence="3">if_2019</strain>
        <tissue evidence="2">Muscle</tissue>
    </source>
</reference>
<protein>
    <submittedName>
        <fullName evidence="2">Uncharacterized protein</fullName>
    </submittedName>
</protein>
<feature type="region of interest" description="Disordered" evidence="1">
    <location>
        <begin position="1"/>
        <end position="104"/>
    </location>
</feature>
<sequence>MTECHQVDGRPSNNQPQRLVVGDRLSGCHGNMQLSRSSSNRRSSNQAALTTITGLSSGELDDGHKAEQQVLDQEHRESSPSIYSPHRNPEGGLEQSSENLGHQQSSATWWLNSVIGFSQIHETKRR</sequence>
<proteinExistence type="predicted"/>